<dbReference type="Proteomes" id="UP000294673">
    <property type="component" value="Segment"/>
</dbReference>
<evidence type="ECO:0000313" key="2">
    <source>
        <dbReference type="Proteomes" id="UP000294673"/>
    </source>
</evidence>
<name>A0A482GGY7_BPGOS</name>
<dbReference type="EMBL" id="MK327938">
    <property type="protein sequence ID" value="QBO63913.1"/>
    <property type="molecule type" value="Genomic_DNA"/>
</dbReference>
<keyword evidence="2" id="KW-1185">Reference proteome</keyword>
<protein>
    <submittedName>
        <fullName evidence="1">Uncharacterized protein</fullName>
    </submittedName>
</protein>
<proteinExistence type="predicted"/>
<organismHost>
    <name type="scientific">Escherichia coli</name>
    <dbReference type="NCBI Taxonomy" id="562"/>
</organismHost>
<accession>A0A482GGY7</accession>
<evidence type="ECO:0000313" key="1">
    <source>
        <dbReference type="EMBL" id="QBO63913.1"/>
    </source>
</evidence>
<organism evidence="1 2">
    <name type="scientific">Escherichia phage vB_EcoM_Goslar</name>
    <dbReference type="NCBI Taxonomy" id="2502409"/>
    <lineage>
        <taxon>Viruses</taxon>
        <taxon>Duplodnaviria</taxon>
        <taxon>Heunggongvirae</taxon>
        <taxon>Uroviricota</taxon>
        <taxon>Caudoviricetes</taxon>
        <taxon>Chimalliviridae</taxon>
        <taxon>Goslarvirus</taxon>
        <taxon>Goslarvirus goslar</taxon>
    </lineage>
</organism>
<reference evidence="1 2" key="1">
    <citation type="submission" date="2018-12" db="EMBL/GenBank/DDBJ databases">
        <title>Still something new to discover - new insights into E. coli phage diversity and taxonomy.</title>
        <authorList>
            <person name="Korf I.H.E."/>
            <person name="Adriaennsens E."/>
            <person name="Dreiseikelmann B."/>
            <person name="Kropinski A."/>
            <person name="Nimtz M."/>
            <person name="Meier-Kolthoff J.P."/>
            <person name="Rohde M."/>
            <person name="van Raaij M."/>
            <person name="Wittmann J."/>
        </authorList>
    </citation>
    <scope>NUCLEOTIDE SEQUENCE [LARGE SCALE GENOMIC DNA]</scope>
</reference>
<sequence>MTIDNRIQYKPLLARVTINDLMYYCYQLFNNGGLSVDDPITKQLCADLYTDPDELNNLGQFVNCVISRMPSRSEHVNLLMAGYLPALINSLRDSDDIAASLLREQFGELYGLEYAIYQNGCTLYHDHRFLQELLQQLDTVLSEICTGTSNYTISSEDDRAEHQHALGLVSSIARNNRFVYLFPEMYANIGNIKMVELGYGHSVQKVFYYDPNTCAYCLFTFTNKSNIVNLFEAKR</sequence>
<gene>
    <name evidence="1" type="ORF">Goslar_00120</name>
</gene>